<sequence length="96" mass="10449">MTTIVSLRAHSRKSADELKALYVAGVDKFRAMPGLSQKYYIHNPETGEVGGVYIFHTREAADAYLGGPILASVGERYDVDGEITLEVVDVDMTLSA</sequence>
<dbReference type="SUPFAM" id="SSF54909">
    <property type="entry name" value="Dimeric alpha+beta barrel"/>
    <property type="match status" value="1"/>
</dbReference>
<dbReference type="RefSeq" id="WP_200174459.1">
    <property type="nucleotide sequence ID" value="NZ_BAABKQ010000001.1"/>
</dbReference>
<dbReference type="InterPro" id="IPR011008">
    <property type="entry name" value="Dimeric_a/b-barrel"/>
</dbReference>
<name>A0ABP9CPD2_9ACTN</name>
<dbReference type="InterPro" id="IPR014910">
    <property type="entry name" value="YdhR"/>
</dbReference>
<dbReference type="Gene3D" id="3.30.70.100">
    <property type="match status" value="1"/>
</dbReference>
<evidence type="ECO:0008006" key="3">
    <source>
        <dbReference type="Google" id="ProtNLM"/>
    </source>
</evidence>
<evidence type="ECO:0000313" key="2">
    <source>
        <dbReference type="Proteomes" id="UP001500839"/>
    </source>
</evidence>
<proteinExistence type="predicted"/>
<protein>
    <recommendedName>
        <fullName evidence="3">Monooxygenase</fullName>
    </recommendedName>
</protein>
<dbReference type="Proteomes" id="UP001500839">
    <property type="component" value="Unassembled WGS sequence"/>
</dbReference>
<evidence type="ECO:0000313" key="1">
    <source>
        <dbReference type="EMBL" id="GAA4814835.1"/>
    </source>
</evidence>
<accession>A0ABP9CPD2</accession>
<dbReference type="EMBL" id="BAABKQ010000001">
    <property type="protein sequence ID" value="GAA4814835.1"/>
    <property type="molecule type" value="Genomic_DNA"/>
</dbReference>
<keyword evidence="2" id="KW-1185">Reference proteome</keyword>
<reference evidence="2" key="1">
    <citation type="journal article" date="2019" name="Int. J. Syst. Evol. Microbiol.">
        <title>The Global Catalogue of Microorganisms (GCM) 10K type strain sequencing project: providing services to taxonomists for standard genome sequencing and annotation.</title>
        <authorList>
            <consortium name="The Broad Institute Genomics Platform"/>
            <consortium name="The Broad Institute Genome Sequencing Center for Infectious Disease"/>
            <person name="Wu L."/>
            <person name="Ma J."/>
        </authorList>
    </citation>
    <scope>NUCLEOTIDE SEQUENCE [LARGE SCALE GENOMIC DNA]</scope>
    <source>
        <strain evidence="2">JCM 18542</strain>
    </source>
</reference>
<dbReference type="Pfam" id="PF08803">
    <property type="entry name" value="ydhR"/>
    <property type="match status" value="1"/>
</dbReference>
<organism evidence="1 2">
    <name type="scientific">Tomitella cavernea</name>
    <dbReference type="NCBI Taxonomy" id="1387982"/>
    <lineage>
        <taxon>Bacteria</taxon>
        <taxon>Bacillati</taxon>
        <taxon>Actinomycetota</taxon>
        <taxon>Actinomycetes</taxon>
        <taxon>Mycobacteriales</taxon>
        <taxon>Tomitella</taxon>
    </lineage>
</organism>
<comment type="caution">
    <text evidence="1">The sequence shown here is derived from an EMBL/GenBank/DDBJ whole genome shotgun (WGS) entry which is preliminary data.</text>
</comment>
<gene>
    <name evidence="1" type="ORF">GCM10023353_20320</name>
</gene>